<dbReference type="EMBL" id="CP012543">
    <property type="protein sequence ID" value="QCD47096.1"/>
    <property type="molecule type" value="Genomic_DNA"/>
</dbReference>
<dbReference type="InterPro" id="IPR004089">
    <property type="entry name" value="MCPsignal_dom"/>
</dbReference>
<name>A0A6G5QNQ8_CAMRE</name>
<dbReference type="SUPFAM" id="SSF58104">
    <property type="entry name" value="Methyl-accepting chemotaxis protein (MCP) signaling domain"/>
    <property type="match status" value="1"/>
</dbReference>
<dbReference type="Pfam" id="PF00015">
    <property type="entry name" value="MCPsignal"/>
    <property type="match status" value="1"/>
</dbReference>
<dbReference type="Proteomes" id="UP000502377">
    <property type="component" value="Chromosome"/>
</dbReference>
<sequence>MFFKKEKVNYDEILDVVEQARNGFLEPRILQIDPNSQIGKIALGINDLLDQIEALQREMGTCVKSAENGITYRNIFIEGFRGLFRSNAISMSEGVEGIKAGQKGKTRGILSEKFGELGNGNDGILEVQNDLNQSIKNLTEISTMAQDTSVKANESMSAVNELSTNMSNLEHLITESTEAIKNLTHRTEEISSVVNLIKDIAEQTNLLALNAAIEAARAGEHGRGFAVVADEVRKLAENTQKATSEIGINIQTLQQQTNDLNENSNKITQIAQVANVSVSKFKDAVNVFSQGAMQSAKISKYVENKAIGIIGKINRVTYLQTAYGNVINERGDDENMQKQAQNLNAWYENAAVYFANSKSFEKASVPAKQISDLVKANLEESKCGYHMNDIQKFVDRFTKVKQASKEIFKIIDTTIEESVK</sequence>
<dbReference type="KEGG" id="crx:CRECT_1447"/>
<evidence type="ECO:0000313" key="1">
    <source>
        <dbReference type="EMBL" id="QCD47096.1"/>
    </source>
</evidence>
<accession>A0A6G5QNQ8</accession>
<dbReference type="SMART" id="SM00283">
    <property type="entry name" value="MA"/>
    <property type="match status" value="1"/>
</dbReference>
<dbReference type="PANTHER" id="PTHR32089">
    <property type="entry name" value="METHYL-ACCEPTING CHEMOTAXIS PROTEIN MCPB"/>
    <property type="match status" value="1"/>
</dbReference>
<dbReference type="PANTHER" id="PTHR32089:SF112">
    <property type="entry name" value="LYSOZYME-LIKE PROTEIN-RELATED"/>
    <property type="match status" value="1"/>
</dbReference>
<dbReference type="PROSITE" id="PS50111">
    <property type="entry name" value="CHEMOTAXIS_TRANSDUC_2"/>
    <property type="match status" value="1"/>
</dbReference>
<dbReference type="GO" id="GO:0016020">
    <property type="term" value="C:membrane"/>
    <property type="evidence" value="ECO:0007669"/>
    <property type="project" value="InterPro"/>
</dbReference>
<dbReference type="RefSeq" id="WP_002945234.1">
    <property type="nucleotide sequence ID" value="NZ_CAUTXX010000044.1"/>
</dbReference>
<dbReference type="Gene3D" id="1.10.287.950">
    <property type="entry name" value="Methyl-accepting chemotaxis protein"/>
    <property type="match status" value="1"/>
</dbReference>
<evidence type="ECO:0000313" key="2">
    <source>
        <dbReference type="Proteomes" id="UP000502377"/>
    </source>
</evidence>
<dbReference type="AlphaFoldDB" id="A0A6G5QNQ8"/>
<dbReference type="GO" id="GO:0007165">
    <property type="term" value="P:signal transduction"/>
    <property type="evidence" value="ECO:0007669"/>
    <property type="project" value="InterPro"/>
</dbReference>
<proteinExistence type="predicted"/>
<gene>
    <name evidence="1" type="ORF">CRECT_1447</name>
</gene>
<organism evidence="1 2">
    <name type="scientific">Campylobacter rectus</name>
    <name type="common">Wolinella recta</name>
    <dbReference type="NCBI Taxonomy" id="203"/>
    <lineage>
        <taxon>Bacteria</taxon>
        <taxon>Pseudomonadati</taxon>
        <taxon>Campylobacterota</taxon>
        <taxon>Epsilonproteobacteria</taxon>
        <taxon>Campylobacterales</taxon>
        <taxon>Campylobacteraceae</taxon>
        <taxon>Campylobacter</taxon>
    </lineage>
</organism>
<reference evidence="1 2" key="1">
    <citation type="submission" date="2016-07" db="EMBL/GenBank/DDBJ databases">
        <title>Comparative genomics of the Campylobacter concisus group.</title>
        <authorList>
            <person name="Miller W.G."/>
            <person name="Yee E."/>
            <person name="Chapman M.H."/>
            <person name="Huynh S."/>
            <person name="Bono J.L."/>
            <person name="On S.L.W."/>
            <person name="StLeger J."/>
            <person name="Foster G."/>
            <person name="Parker C.T."/>
        </authorList>
    </citation>
    <scope>NUCLEOTIDE SEQUENCE [LARGE SCALE GENOMIC DNA]</scope>
    <source>
        <strain evidence="1 2">ATCC 33238</strain>
    </source>
</reference>
<protein>
    <submittedName>
        <fullName evidence="1">MCP-domain signal transduction protein</fullName>
    </submittedName>
</protein>